<dbReference type="Gene3D" id="3.50.50.60">
    <property type="entry name" value="FAD/NAD(P)-binding domain"/>
    <property type="match status" value="1"/>
</dbReference>
<dbReference type="Pfam" id="PF13450">
    <property type="entry name" value="NAD_binding_8"/>
    <property type="match status" value="1"/>
</dbReference>
<dbReference type="eggNOG" id="COG1233">
    <property type="taxonomic scope" value="Bacteria"/>
</dbReference>
<dbReference type="PROSITE" id="PS51318">
    <property type="entry name" value="TAT"/>
    <property type="match status" value="1"/>
</dbReference>
<dbReference type="SUPFAM" id="SSF51905">
    <property type="entry name" value="FAD/NAD(P)-binding domain"/>
    <property type="match status" value="2"/>
</dbReference>
<accession>L2FA40</accession>
<gene>
    <name evidence="2" type="ORF">MOMA_03005</name>
</gene>
<name>L2FA40_9GAMM</name>
<evidence type="ECO:0000313" key="3">
    <source>
        <dbReference type="Proteomes" id="UP000023795"/>
    </source>
</evidence>
<dbReference type="EMBL" id="ANIN01000001">
    <property type="protein sequence ID" value="ELA09338.1"/>
    <property type="molecule type" value="Genomic_DNA"/>
</dbReference>
<dbReference type="OrthoDB" id="231484at2"/>
<evidence type="ECO:0000256" key="1">
    <source>
        <dbReference type="SAM" id="MobiDB-lite"/>
    </source>
</evidence>
<dbReference type="RefSeq" id="WP_009767158.1">
    <property type="nucleotide sequence ID" value="NZ_ANIN01000001.1"/>
</dbReference>
<dbReference type="PATRIC" id="fig|1230338.3.peg.656"/>
<dbReference type="PROSITE" id="PS51257">
    <property type="entry name" value="PROKAR_LIPOPROTEIN"/>
    <property type="match status" value="1"/>
</dbReference>
<sequence length="676" mass="75531">MPITRRDFLNGSALAIAGVSTGLLTACQKNTPSNAKTAASQPASTATPNLSKQKFSNYPPAYDKLRGNHAGSFDVAHELAWKGKTFDVTDESGIGDYDLVVVGAGLSGLASAYWYQQQFPTSKILLLDNHDDFGGHAKRNEFHATVDGQEIFRLSFGGTESIDSPKTHYNQQDKDLLTALGIDIDKFETYYDQTFFDKLNMKKGVFFNSAVFGKSHIMPDTPNAENAKQLFANIPLDDTDKQALIALYSKPKDYLAPMPQPKRQNYLSAISYDKFLIKNVKLPKKAKLFLEDICLEYWGFPIDCLSAIDAFYAGYPGFDNLGLENDDNEEEPYIYHFPDGNASIARLMVKKLIPNVVSNSKHSKKMSAMEAIVLDKFDYSQLDKPDQAVNIRLNSTVVQVKNLTPKTATDSESADLNSNIASSSNIANSGNHVLNNVMIGYKTGDTVARVNAKHAILACNAHMIPFIDKQLPEQQRKDMALNVRVPMIYSKVLVKNWQAFKKLGVWQLYAPKSPYCLVMLDYPVSMGGYHYPKNPEEPMVIHMVKIAVPYGTGNTLRQACKQGRAEVYGKSYAQLESEMLDQLREIYTLANEKLDDNILAITINRWGHGYSYEQNILWDEEDEAERALISVKQPQGNVHIAGSDADWKPYTQGAFEQAWRAVSEIVQQTQSIQPNL</sequence>
<evidence type="ECO:0000313" key="2">
    <source>
        <dbReference type="EMBL" id="ELA09338.1"/>
    </source>
</evidence>
<dbReference type="AlphaFoldDB" id="L2FA40"/>
<organism evidence="2 3">
    <name type="scientific">Moraxella macacae 0408225</name>
    <dbReference type="NCBI Taxonomy" id="1230338"/>
    <lineage>
        <taxon>Bacteria</taxon>
        <taxon>Pseudomonadati</taxon>
        <taxon>Pseudomonadota</taxon>
        <taxon>Gammaproteobacteria</taxon>
        <taxon>Moraxellales</taxon>
        <taxon>Moraxellaceae</taxon>
        <taxon>Moraxella</taxon>
    </lineage>
</organism>
<feature type="region of interest" description="Disordered" evidence="1">
    <location>
        <begin position="33"/>
        <end position="52"/>
    </location>
</feature>
<dbReference type="Proteomes" id="UP000023795">
    <property type="component" value="Unassembled WGS sequence"/>
</dbReference>
<reference evidence="2 3" key="1">
    <citation type="journal article" date="2013" name="Genome Announc.">
        <title>Genome Sequence of Moraxella macacae 0408225, a Novel Bacterial Species Isolated from a Cynomolgus Macaque with Epistaxis.</title>
        <authorList>
            <person name="Ladner J.T."/>
            <person name="Whitehouse C.A."/>
            <person name="Koroleva G.I."/>
            <person name="Palacios G.F."/>
        </authorList>
    </citation>
    <scope>NUCLEOTIDE SEQUENCE [LARGE SCALE GENOMIC DNA]</scope>
    <source>
        <strain evidence="2 3">0408225</strain>
    </source>
</reference>
<dbReference type="STRING" id="1230338.MOMA_03005"/>
<comment type="caution">
    <text evidence="2">The sequence shown here is derived from an EMBL/GenBank/DDBJ whole genome shotgun (WGS) entry which is preliminary data.</text>
</comment>
<dbReference type="InterPro" id="IPR006311">
    <property type="entry name" value="TAT_signal"/>
</dbReference>
<keyword evidence="3" id="KW-1185">Reference proteome</keyword>
<feature type="compositionally biased region" description="Low complexity" evidence="1">
    <location>
        <begin position="35"/>
        <end position="48"/>
    </location>
</feature>
<dbReference type="InterPro" id="IPR036188">
    <property type="entry name" value="FAD/NAD-bd_sf"/>
</dbReference>
<protein>
    <submittedName>
        <fullName evidence="2">Twin-arginine translocation pathway signal protein</fullName>
    </submittedName>
</protein>
<proteinExistence type="predicted"/>